<sequence length="164" mass="19288">MKDKGEIFSQFVNLEVLEIQTNTSMYYLNDFELPVEIGNLKKLKKISVLNFPLQTFPEWLFNIKSLEYLMLRGNDMEIIPESISRLENLETLRIESCPLSKIPKALIQLKKLRFLGLCDTRLTDLNYNLFPYNLKEINFSGTGIYKDEDLELLKIKMPKTRIYP</sequence>
<dbReference type="SUPFAM" id="SSF52047">
    <property type="entry name" value="RNI-like"/>
    <property type="match status" value="1"/>
</dbReference>
<dbReference type="RefSeq" id="WP_184166232.1">
    <property type="nucleotide sequence ID" value="NZ_JACHLD010000007.1"/>
</dbReference>
<protein>
    <submittedName>
        <fullName evidence="1">Leucine-rich repeat (LRR) protein</fullName>
    </submittedName>
</protein>
<dbReference type="PANTHER" id="PTHR47186">
    <property type="entry name" value="LEUCINE-RICH REPEAT-CONTAINING PROTEIN 57"/>
    <property type="match status" value="1"/>
</dbReference>
<keyword evidence="2" id="KW-1185">Reference proteome</keyword>
<dbReference type="AlphaFoldDB" id="A0A7W7N9W7"/>
<gene>
    <name evidence="1" type="ORF">HNP37_004036</name>
</gene>
<organism evidence="1 2">
    <name type="scientific">Flavobacterium nitrogenifigens</name>
    <dbReference type="NCBI Taxonomy" id="1617283"/>
    <lineage>
        <taxon>Bacteria</taxon>
        <taxon>Pseudomonadati</taxon>
        <taxon>Bacteroidota</taxon>
        <taxon>Flavobacteriia</taxon>
        <taxon>Flavobacteriales</taxon>
        <taxon>Flavobacteriaceae</taxon>
        <taxon>Flavobacterium</taxon>
    </lineage>
</organism>
<dbReference type="Gene3D" id="3.80.10.10">
    <property type="entry name" value="Ribonuclease Inhibitor"/>
    <property type="match status" value="1"/>
</dbReference>
<dbReference type="Proteomes" id="UP000561681">
    <property type="component" value="Unassembled WGS sequence"/>
</dbReference>
<dbReference type="InterPro" id="IPR001611">
    <property type="entry name" value="Leu-rich_rpt"/>
</dbReference>
<comment type="caution">
    <text evidence="1">The sequence shown here is derived from an EMBL/GenBank/DDBJ whole genome shotgun (WGS) entry which is preliminary data.</text>
</comment>
<name>A0A7W7N9W7_9FLAO</name>
<evidence type="ECO:0000313" key="1">
    <source>
        <dbReference type="EMBL" id="MBB4803956.1"/>
    </source>
</evidence>
<dbReference type="PANTHER" id="PTHR47186:SF3">
    <property type="entry name" value="OS09G0267800 PROTEIN"/>
    <property type="match status" value="1"/>
</dbReference>
<dbReference type="EMBL" id="JACHLD010000007">
    <property type="protein sequence ID" value="MBB4803956.1"/>
    <property type="molecule type" value="Genomic_DNA"/>
</dbReference>
<dbReference type="Pfam" id="PF00560">
    <property type="entry name" value="LRR_1"/>
    <property type="match status" value="2"/>
</dbReference>
<evidence type="ECO:0000313" key="2">
    <source>
        <dbReference type="Proteomes" id="UP000561681"/>
    </source>
</evidence>
<accession>A0A7W7N9W7</accession>
<dbReference type="InterPro" id="IPR032675">
    <property type="entry name" value="LRR_dom_sf"/>
</dbReference>
<proteinExistence type="predicted"/>
<reference evidence="1 2" key="1">
    <citation type="submission" date="2020-08" db="EMBL/GenBank/DDBJ databases">
        <title>Functional genomics of gut bacteria from endangered species of beetles.</title>
        <authorList>
            <person name="Carlos-Shanley C."/>
        </authorList>
    </citation>
    <scope>NUCLEOTIDE SEQUENCE [LARGE SCALE GENOMIC DNA]</scope>
    <source>
        <strain evidence="1 2">S00142</strain>
    </source>
</reference>